<comment type="caution">
    <text evidence="2">The sequence shown here is derived from an EMBL/GenBank/DDBJ whole genome shotgun (WGS) entry which is preliminary data.</text>
</comment>
<sequence>MAALTEEEILEEEDSLDRDLNAQVSEQPSAGANQIKEVTNPGQMEASGDPTKGSTVVEDTPIQASPPAIQDLTAEE</sequence>
<organism evidence="2 3">
    <name type="scientific">Rhododendron simsii</name>
    <name type="common">Sims's rhododendron</name>
    <dbReference type="NCBI Taxonomy" id="118357"/>
    <lineage>
        <taxon>Eukaryota</taxon>
        <taxon>Viridiplantae</taxon>
        <taxon>Streptophyta</taxon>
        <taxon>Embryophyta</taxon>
        <taxon>Tracheophyta</taxon>
        <taxon>Spermatophyta</taxon>
        <taxon>Magnoliopsida</taxon>
        <taxon>eudicotyledons</taxon>
        <taxon>Gunneridae</taxon>
        <taxon>Pentapetalae</taxon>
        <taxon>asterids</taxon>
        <taxon>Ericales</taxon>
        <taxon>Ericaceae</taxon>
        <taxon>Ericoideae</taxon>
        <taxon>Rhodoreae</taxon>
        <taxon>Rhododendron</taxon>
    </lineage>
</organism>
<dbReference type="AlphaFoldDB" id="A0A834GIQ7"/>
<feature type="region of interest" description="Disordered" evidence="1">
    <location>
        <begin position="1"/>
        <end position="76"/>
    </location>
</feature>
<dbReference type="Proteomes" id="UP000626092">
    <property type="component" value="Unassembled WGS sequence"/>
</dbReference>
<keyword evidence="3" id="KW-1185">Reference proteome</keyword>
<proteinExistence type="predicted"/>
<accession>A0A834GIQ7</accession>
<feature type="compositionally biased region" description="Polar residues" evidence="1">
    <location>
        <begin position="22"/>
        <end position="42"/>
    </location>
</feature>
<evidence type="ECO:0000256" key="1">
    <source>
        <dbReference type="SAM" id="MobiDB-lite"/>
    </source>
</evidence>
<protein>
    <submittedName>
        <fullName evidence="2">Uncharacterized protein</fullName>
    </submittedName>
</protein>
<reference evidence="2" key="1">
    <citation type="submission" date="2019-11" db="EMBL/GenBank/DDBJ databases">
        <authorList>
            <person name="Liu Y."/>
            <person name="Hou J."/>
            <person name="Li T.-Q."/>
            <person name="Guan C.-H."/>
            <person name="Wu X."/>
            <person name="Wu H.-Z."/>
            <person name="Ling F."/>
            <person name="Zhang R."/>
            <person name="Shi X.-G."/>
            <person name="Ren J.-P."/>
            <person name="Chen E.-F."/>
            <person name="Sun J.-M."/>
        </authorList>
    </citation>
    <scope>NUCLEOTIDE SEQUENCE</scope>
    <source>
        <strain evidence="2">Adult_tree_wgs_1</strain>
        <tissue evidence="2">Leaves</tissue>
    </source>
</reference>
<gene>
    <name evidence="2" type="ORF">RHSIM_Rhsim09G0065600</name>
</gene>
<evidence type="ECO:0000313" key="3">
    <source>
        <dbReference type="Proteomes" id="UP000626092"/>
    </source>
</evidence>
<feature type="compositionally biased region" description="Acidic residues" evidence="1">
    <location>
        <begin position="1"/>
        <end position="16"/>
    </location>
</feature>
<dbReference type="EMBL" id="WJXA01000009">
    <property type="protein sequence ID" value="KAF7131633.1"/>
    <property type="molecule type" value="Genomic_DNA"/>
</dbReference>
<evidence type="ECO:0000313" key="2">
    <source>
        <dbReference type="EMBL" id="KAF7131633.1"/>
    </source>
</evidence>
<name>A0A834GIQ7_RHOSS</name>